<organism evidence="2 3">
    <name type="scientific">Candidatus Pedobacter colombiensis</name>
    <dbReference type="NCBI Taxonomy" id="3121371"/>
    <lineage>
        <taxon>Bacteria</taxon>
        <taxon>Pseudomonadati</taxon>
        <taxon>Bacteroidota</taxon>
        <taxon>Sphingobacteriia</taxon>
        <taxon>Sphingobacteriales</taxon>
        <taxon>Sphingobacteriaceae</taxon>
        <taxon>Pedobacter</taxon>
    </lineage>
</organism>
<dbReference type="Gene3D" id="3.40.630.30">
    <property type="match status" value="1"/>
</dbReference>
<dbReference type="EMBL" id="CP119313">
    <property type="protein sequence ID" value="WEK18248.1"/>
    <property type="molecule type" value="Genomic_DNA"/>
</dbReference>
<dbReference type="AlphaFoldDB" id="A0AAJ5W497"/>
<dbReference type="PROSITE" id="PS51186">
    <property type="entry name" value="GNAT"/>
    <property type="match status" value="1"/>
</dbReference>
<sequence length="170" mass="19672">MMEIVKSTDQDIDVIFELYDAATAHQKAVAPMHWLGFERVMVAQTIKDGFQWQIVVDREIACVFTLALNDPLIWEEKDKDPAVYIHRIATNPKFRGMHFVKHIVDWVKAYAIEQHKSYIRMDTGAGNDKLNNYYVSCGFSYLGVTRLANTEGLPLHYKKGRFSLFEIKLN</sequence>
<name>A0AAJ5W497_9SPHI</name>
<evidence type="ECO:0000313" key="3">
    <source>
        <dbReference type="Proteomes" id="UP001214530"/>
    </source>
</evidence>
<protein>
    <submittedName>
        <fullName evidence="2">GNAT family N-acetyltransferase</fullName>
    </submittedName>
</protein>
<dbReference type="CDD" id="cd04301">
    <property type="entry name" value="NAT_SF"/>
    <property type="match status" value="1"/>
</dbReference>
<dbReference type="SUPFAM" id="SSF55729">
    <property type="entry name" value="Acyl-CoA N-acyltransferases (Nat)"/>
    <property type="match status" value="1"/>
</dbReference>
<gene>
    <name evidence="2" type="ORF">P0Y49_15765</name>
</gene>
<dbReference type="GO" id="GO:0016747">
    <property type="term" value="F:acyltransferase activity, transferring groups other than amino-acyl groups"/>
    <property type="evidence" value="ECO:0007669"/>
    <property type="project" value="InterPro"/>
</dbReference>
<dbReference type="Pfam" id="PF00583">
    <property type="entry name" value="Acetyltransf_1"/>
    <property type="match status" value="1"/>
</dbReference>
<evidence type="ECO:0000259" key="1">
    <source>
        <dbReference type="PROSITE" id="PS51186"/>
    </source>
</evidence>
<dbReference type="Proteomes" id="UP001214530">
    <property type="component" value="Chromosome"/>
</dbReference>
<evidence type="ECO:0000313" key="2">
    <source>
        <dbReference type="EMBL" id="WEK18248.1"/>
    </source>
</evidence>
<reference evidence="2" key="1">
    <citation type="submission" date="2023-03" db="EMBL/GenBank/DDBJ databases">
        <title>Andean soil-derived lignocellulolytic bacterial consortium as a source of novel taxa and putative plastic-active enzymes.</title>
        <authorList>
            <person name="Diaz-Garcia L."/>
            <person name="Chuvochina M."/>
            <person name="Feuerriegel G."/>
            <person name="Bunk B."/>
            <person name="Sproer C."/>
            <person name="Streit W.R."/>
            <person name="Rodriguez L.M."/>
            <person name="Overmann J."/>
            <person name="Jimenez D.J."/>
        </authorList>
    </citation>
    <scope>NUCLEOTIDE SEQUENCE</scope>
    <source>
        <strain evidence="2">MAG 3858</strain>
    </source>
</reference>
<dbReference type="InterPro" id="IPR000182">
    <property type="entry name" value="GNAT_dom"/>
</dbReference>
<proteinExistence type="predicted"/>
<feature type="domain" description="N-acetyltransferase" evidence="1">
    <location>
        <begin position="2"/>
        <end position="160"/>
    </location>
</feature>
<dbReference type="InterPro" id="IPR016181">
    <property type="entry name" value="Acyl_CoA_acyltransferase"/>
</dbReference>
<accession>A0AAJ5W497</accession>